<protein>
    <submittedName>
        <fullName evidence="2">Putative cysteine protease YraA</fullName>
        <ecNumber evidence="2">3.2.-.-</ecNumber>
    </submittedName>
</protein>
<dbReference type="EC" id="3.2.-.-" evidence="2"/>
<dbReference type="InterPro" id="IPR050325">
    <property type="entry name" value="Prot/Nucl_acid_deglycase"/>
</dbReference>
<comment type="caution">
    <text evidence="2">The sequence shown here is derived from an EMBL/GenBank/DDBJ whole genome shotgun (WGS) entry which is preliminary data.</text>
</comment>
<keyword evidence="2" id="KW-0378">Hydrolase</keyword>
<dbReference type="Pfam" id="PF01965">
    <property type="entry name" value="DJ-1_PfpI"/>
    <property type="match status" value="1"/>
</dbReference>
<dbReference type="GO" id="GO:0006508">
    <property type="term" value="P:proteolysis"/>
    <property type="evidence" value="ECO:0007669"/>
    <property type="project" value="UniProtKB-KW"/>
</dbReference>
<evidence type="ECO:0000313" key="2">
    <source>
        <dbReference type="EMBL" id="MPL89292.1"/>
    </source>
</evidence>
<dbReference type="Gene3D" id="3.40.50.880">
    <property type="match status" value="1"/>
</dbReference>
<dbReference type="GO" id="GO:0008233">
    <property type="term" value="F:peptidase activity"/>
    <property type="evidence" value="ECO:0007669"/>
    <property type="project" value="UniProtKB-KW"/>
</dbReference>
<dbReference type="GO" id="GO:0005737">
    <property type="term" value="C:cytoplasm"/>
    <property type="evidence" value="ECO:0007669"/>
    <property type="project" value="TreeGrafter"/>
</dbReference>
<dbReference type="PANTHER" id="PTHR48094:SF12">
    <property type="entry name" value="PARKINSON DISEASE PROTEIN 7 HOMOLOG"/>
    <property type="match status" value="1"/>
</dbReference>
<dbReference type="InterPro" id="IPR029062">
    <property type="entry name" value="Class_I_gatase-like"/>
</dbReference>
<dbReference type="InterPro" id="IPR002818">
    <property type="entry name" value="DJ-1/PfpI"/>
</dbReference>
<organism evidence="2">
    <name type="scientific">bioreactor metagenome</name>
    <dbReference type="NCBI Taxonomy" id="1076179"/>
    <lineage>
        <taxon>unclassified sequences</taxon>
        <taxon>metagenomes</taxon>
        <taxon>ecological metagenomes</taxon>
    </lineage>
</organism>
<dbReference type="AlphaFoldDB" id="A0A644VF23"/>
<evidence type="ECO:0000259" key="1">
    <source>
        <dbReference type="Pfam" id="PF01965"/>
    </source>
</evidence>
<name>A0A644VF23_9ZZZZ</name>
<gene>
    <name evidence="2" type="primary">yraA_2</name>
    <name evidence="2" type="ORF">SDC9_35326</name>
</gene>
<sequence>MNNLNPLKAQPYGMKILFVIASDRFLDMGYTVPKKLLEEHGIECVTASTARGNCYGMHGEIAQADLALNEVDPAEFDGIVIAGGIGCQDELWRNEKLIDITNKIGSSGKLAAAICLAPVILGEAGLLAGKKTACFETPATVRVLTLDKAEISHDKVVTDGTIVTAKNPFDAEEFGHAILSVLL</sequence>
<accession>A0A644VF23</accession>
<keyword evidence="2" id="KW-0645">Protease</keyword>
<proteinExistence type="predicted"/>
<keyword evidence="2" id="KW-0326">Glycosidase</keyword>
<dbReference type="GO" id="GO:0016798">
    <property type="term" value="F:hydrolase activity, acting on glycosyl bonds"/>
    <property type="evidence" value="ECO:0007669"/>
    <property type="project" value="UniProtKB-KW"/>
</dbReference>
<dbReference type="SUPFAM" id="SSF52317">
    <property type="entry name" value="Class I glutamine amidotransferase-like"/>
    <property type="match status" value="1"/>
</dbReference>
<feature type="domain" description="DJ-1/PfpI" evidence="1">
    <location>
        <begin position="14"/>
        <end position="179"/>
    </location>
</feature>
<reference evidence="2" key="1">
    <citation type="submission" date="2019-08" db="EMBL/GenBank/DDBJ databases">
        <authorList>
            <person name="Kucharzyk K."/>
            <person name="Murdoch R.W."/>
            <person name="Higgins S."/>
            <person name="Loffler F."/>
        </authorList>
    </citation>
    <scope>NUCLEOTIDE SEQUENCE</scope>
</reference>
<dbReference type="EMBL" id="VSSQ01000277">
    <property type="protein sequence ID" value="MPL89292.1"/>
    <property type="molecule type" value="Genomic_DNA"/>
</dbReference>
<dbReference type="PANTHER" id="PTHR48094">
    <property type="entry name" value="PROTEIN/NUCLEIC ACID DEGLYCASE DJ-1-RELATED"/>
    <property type="match status" value="1"/>
</dbReference>